<sequence>MRPTSPAGNSDVRRHNTAMVLAEVLRRPGLSRAGVAAATGLAKATVSSLVDRLVAARLVDESGPQSATGRGRRGTGLVPSPTGPHGLGVEIGVDYVATCLVDPTGGEHAHRVRPGDNRGRPPAEVLAAVNRAVRSAKADAGRRGVAVGGLGVAVPGLVDRVSGVVRAAPNLGWSDVDIPAALGAELPVLVDNEANLAAVGELATGELAGTRDFVLVSAEIGVGAGVVLDGAVRRGTHGFTGEIGHVCVDPDGPVCSCGARGCLERMAGPAAILADAGVTAASAPLDRPLADLAGRLAAADPAALAAVRRAGVRLGIALAGVVNLLDVPAVVLGGGYARLHDWLAGPLGEELDRRVIAAQWSPTAVLVSALGGKAAVYGAGQAALREILADPDTYIRRVADPAS</sequence>
<dbReference type="GO" id="GO:0003700">
    <property type="term" value="F:DNA-binding transcription factor activity"/>
    <property type="evidence" value="ECO:0007669"/>
    <property type="project" value="InterPro"/>
</dbReference>
<gene>
    <name evidence="4" type="ORF">GCM10010171_27990</name>
</gene>
<evidence type="ECO:0000313" key="5">
    <source>
        <dbReference type="Proteomes" id="UP000660680"/>
    </source>
</evidence>
<feature type="region of interest" description="Disordered" evidence="2">
    <location>
        <begin position="63"/>
        <end position="84"/>
    </location>
</feature>
<dbReference type="Proteomes" id="UP000660680">
    <property type="component" value="Unassembled WGS sequence"/>
</dbReference>
<evidence type="ECO:0000259" key="3">
    <source>
        <dbReference type="Pfam" id="PF12802"/>
    </source>
</evidence>
<dbReference type="Pfam" id="PF00480">
    <property type="entry name" value="ROK"/>
    <property type="match status" value="1"/>
</dbReference>
<organism evidence="4 5">
    <name type="scientific">Actinokineospora fastidiosa</name>
    <dbReference type="NCBI Taxonomy" id="1816"/>
    <lineage>
        <taxon>Bacteria</taxon>
        <taxon>Bacillati</taxon>
        <taxon>Actinomycetota</taxon>
        <taxon>Actinomycetes</taxon>
        <taxon>Pseudonocardiales</taxon>
        <taxon>Pseudonocardiaceae</taxon>
        <taxon>Actinokineospora</taxon>
    </lineage>
</organism>
<dbReference type="SUPFAM" id="SSF46785">
    <property type="entry name" value="Winged helix' DNA-binding domain"/>
    <property type="match status" value="1"/>
</dbReference>
<dbReference type="Pfam" id="PF12802">
    <property type="entry name" value="MarR_2"/>
    <property type="match status" value="1"/>
</dbReference>
<proteinExistence type="inferred from homology"/>
<evidence type="ECO:0000256" key="2">
    <source>
        <dbReference type="SAM" id="MobiDB-lite"/>
    </source>
</evidence>
<dbReference type="CDD" id="cd24076">
    <property type="entry name" value="ASKHA_ATPase_ROK_BsXylR-like"/>
    <property type="match status" value="1"/>
</dbReference>
<dbReference type="EMBL" id="BMRB01000002">
    <property type="protein sequence ID" value="GGS32442.1"/>
    <property type="molecule type" value="Genomic_DNA"/>
</dbReference>
<comment type="similarity">
    <text evidence="1">Belongs to the ROK (NagC/XylR) family.</text>
</comment>
<dbReference type="SUPFAM" id="SSF53067">
    <property type="entry name" value="Actin-like ATPase domain"/>
    <property type="match status" value="1"/>
</dbReference>
<dbReference type="InterPro" id="IPR036388">
    <property type="entry name" value="WH-like_DNA-bd_sf"/>
</dbReference>
<dbReference type="InterPro" id="IPR000835">
    <property type="entry name" value="HTH_MarR-typ"/>
</dbReference>
<reference evidence="4" key="2">
    <citation type="submission" date="2020-09" db="EMBL/GenBank/DDBJ databases">
        <authorList>
            <person name="Sun Q."/>
            <person name="Ohkuma M."/>
        </authorList>
    </citation>
    <scope>NUCLEOTIDE SEQUENCE</scope>
    <source>
        <strain evidence="4">JCM 3276</strain>
    </source>
</reference>
<comment type="caution">
    <text evidence="4">The sequence shown here is derived from an EMBL/GenBank/DDBJ whole genome shotgun (WGS) entry which is preliminary data.</text>
</comment>
<feature type="domain" description="HTH marR-type" evidence="3">
    <location>
        <begin position="17"/>
        <end position="61"/>
    </location>
</feature>
<evidence type="ECO:0000313" key="4">
    <source>
        <dbReference type="EMBL" id="GGS32442.1"/>
    </source>
</evidence>
<dbReference type="InterPro" id="IPR000600">
    <property type="entry name" value="ROK"/>
</dbReference>
<keyword evidence="5" id="KW-1185">Reference proteome</keyword>
<dbReference type="Gene3D" id="1.10.10.10">
    <property type="entry name" value="Winged helix-like DNA-binding domain superfamily/Winged helix DNA-binding domain"/>
    <property type="match status" value="1"/>
</dbReference>
<dbReference type="PANTHER" id="PTHR18964">
    <property type="entry name" value="ROK (REPRESSOR, ORF, KINASE) FAMILY"/>
    <property type="match status" value="1"/>
</dbReference>
<dbReference type="AlphaFoldDB" id="A0A918GFB0"/>
<protein>
    <submittedName>
        <fullName evidence="4">Xylose repressor</fullName>
    </submittedName>
</protein>
<evidence type="ECO:0000256" key="1">
    <source>
        <dbReference type="ARBA" id="ARBA00006479"/>
    </source>
</evidence>
<accession>A0A918GFB0</accession>
<dbReference type="Gene3D" id="3.30.420.40">
    <property type="match status" value="2"/>
</dbReference>
<dbReference type="InterPro" id="IPR043129">
    <property type="entry name" value="ATPase_NBD"/>
</dbReference>
<reference evidence="4" key="1">
    <citation type="journal article" date="2014" name="Int. J. Syst. Evol. Microbiol.">
        <title>Complete genome sequence of Corynebacterium casei LMG S-19264T (=DSM 44701T), isolated from a smear-ripened cheese.</title>
        <authorList>
            <consortium name="US DOE Joint Genome Institute (JGI-PGF)"/>
            <person name="Walter F."/>
            <person name="Albersmeier A."/>
            <person name="Kalinowski J."/>
            <person name="Ruckert C."/>
        </authorList>
    </citation>
    <scope>NUCLEOTIDE SEQUENCE</scope>
    <source>
        <strain evidence="4">JCM 3276</strain>
    </source>
</reference>
<dbReference type="InterPro" id="IPR036390">
    <property type="entry name" value="WH_DNA-bd_sf"/>
</dbReference>
<name>A0A918GFB0_9PSEU</name>
<dbReference type="PANTHER" id="PTHR18964:SF149">
    <property type="entry name" value="BIFUNCTIONAL UDP-N-ACETYLGLUCOSAMINE 2-EPIMERASE_N-ACETYLMANNOSAMINE KINASE"/>
    <property type="match status" value="1"/>
</dbReference>
<dbReference type="RefSeq" id="WP_189210837.1">
    <property type="nucleotide sequence ID" value="NZ_BMRB01000002.1"/>
</dbReference>